<dbReference type="Pfam" id="PF05940">
    <property type="entry name" value="NnrS"/>
    <property type="match status" value="1"/>
</dbReference>
<feature type="transmembrane region" description="Helical" evidence="1">
    <location>
        <begin position="112"/>
        <end position="131"/>
    </location>
</feature>
<keyword evidence="1" id="KW-0812">Transmembrane</keyword>
<accession>A0A9X3IRI9</accession>
<keyword evidence="1" id="KW-1133">Transmembrane helix</keyword>
<feature type="transmembrane region" description="Helical" evidence="1">
    <location>
        <begin position="366"/>
        <end position="385"/>
    </location>
</feature>
<sequence>MKTSAVLHPDAPLWELAFRPLFLLAAILAVVAILVWLGWLDAFWNGAGLRWSPLYWHVHEMLFGFGFTVAAGFLLTAAQSWTGQRSLHGYGLQTLVLLWILLRMLLWSSLPLLVLVVLQSSWWLLVICAMARMLIVARSKRNYLFLPILAVIALLQLAFIVLAEHQSGLALHVARTAILVFCLIIGVVAGRVVPMFTRNAVASERVQSTPVADRVLLLLSALAAICYLLSALYQMPINPGFSMIVIAHIHLYRLGHWGGWYSRNEALLWSLHLAYLALAIGLALTGMALLTGWIAVADALHLLTVGAIGFLIMSMMARVSLGHTGRPLRAHRLIQLALCLLLFAAAVRLLLPILSWPQLGWNLSGLLWATAFLLFLRVYVPILVAPRRGLGHS</sequence>
<feature type="transmembrane region" description="Helical" evidence="1">
    <location>
        <begin position="215"/>
        <end position="235"/>
    </location>
</feature>
<dbReference type="RefSeq" id="WP_283173485.1">
    <property type="nucleotide sequence ID" value="NZ_JAPNOA010000025.1"/>
</dbReference>
<dbReference type="Proteomes" id="UP001150830">
    <property type="component" value="Unassembled WGS sequence"/>
</dbReference>
<name>A0A9X3IRI9_9GAMM</name>
<keyword evidence="1" id="KW-0472">Membrane</keyword>
<keyword evidence="3" id="KW-1185">Reference proteome</keyword>
<dbReference type="AlphaFoldDB" id="A0A9X3IRI9"/>
<feature type="transmembrane region" description="Helical" evidence="1">
    <location>
        <begin position="169"/>
        <end position="194"/>
    </location>
</feature>
<reference evidence="2" key="1">
    <citation type="submission" date="2022-11" db="EMBL/GenBank/DDBJ databases">
        <title>Parathalassolutuus dongxingensis gen. nov., sp. nov., a novel member of family Oceanospirillaceae isolated from a coastal shrimp pond in Guangxi, China.</title>
        <authorList>
            <person name="Chen H."/>
        </authorList>
    </citation>
    <scope>NUCLEOTIDE SEQUENCE</scope>
    <source>
        <strain evidence="2">G-43</strain>
    </source>
</reference>
<feature type="transmembrane region" description="Helical" evidence="1">
    <location>
        <begin position="241"/>
        <end position="261"/>
    </location>
</feature>
<feature type="transmembrane region" description="Helical" evidence="1">
    <location>
        <begin position="302"/>
        <end position="321"/>
    </location>
</feature>
<evidence type="ECO:0000256" key="1">
    <source>
        <dbReference type="SAM" id="Phobius"/>
    </source>
</evidence>
<protein>
    <submittedName>
        <fullName evidence="2">NnrS family protein</fullName>
    </submittedName>
</protein>
<evidence type="ECO:0000313" key="2">
    <source>
        <dbReference type="EMBL" id="MCY0965272.1"/>
    </source>
</evidence>
<feature type="transmembrane region" description="Helical" evidence="1">
    <location>
        <begin position="333"/>
        <end position="354"/>
    </location>
</feature>
<feature type="transmembrane region" description="Helical" evidence="1">
    <location>
        <begin position="54"/>
        <end position="75"/>
    </location>
</feature>
<organism evidence="2 3">
    <name type="scientific">Parathalassolituus penaei</name>
    <dbReference type="NCBI Taxonomy" id="2997323"/>
    <lineage>
        <taxon>Bacteria</taxon>
        <taxon>Pseudomonadati</taxon>
        <taxon>Pseudomonadota</taxon>
        <taxon>Gammaproteobacteria</taxon>
        <taxon>Oceanospirillales</taxon>
        <taxon>Oceanospirillaceae</taxon>
        <taxon>Parathalassolituus</taxon>
    </lineage>
</organism>
<feature type="transmembrane region" description="Helical" evidence="1">
    <location>
        <begin position="143"/>
        <end position="163"/>
    </location>
</feature>
<gene>
    <name evidence="2" type="ORF">OUO13_08750</name>
</gene>
<proteinExistence type="predicted"/>
<dbReference type="EMBL" id="JAPNOA010000025">
    <property type="protein sequence ID" value="MCY0965272.1"/>
    <property type="molecule type" value="Genomic_DNA"/>
</dbReference>
<feature type="transmembrane region" description="Helical" evidence="1">
    <location>
        <begin position="87"/>
        <end position="106"/>
    </location>
</feature>
<evidence type="ECO:0000313" key="3">
    <source>
        <dbReference type="Proteomes" id="UP001150830"/>
    </source>
</evidence>
<comment type="caution">
    <text evidence="2">The sequence shown here is derived from an EMBL/GenBank/DDBJ whole genome shotgun (WGS) entry which is preliminary data.</text>
</comment>
<dbReference type="InterPro" id="IPR010266">
    <property type="entry name" value="NnrS"/>
</dbReference>
<feature type="transmembrane region" description="Helical" evidence="1">
    <location>
        <begin position="273"/>
        <end position="296"/>
    </location>
</feature>
<feature type="transmembrane region" description="Helical" evidence="1">
    <location>
        <begin position="21"/>
        <end position="39"/>
    </location>
</feature>